<comment type="caution">
    <text evidence="1">The sequence shown here is derived from an EMBL/GenBank/DDBJ whole genome shotgun (WGS) entry which is preliminary data.</text>
</comment>
<protein>
    <submittedName>
        <fullName evidence="1">Uncharacterized protein</fullName>
    </submittedName>
</protein>
<gene>
    <name evidence="1" type="ORF">NDI56_09120</name>
</gene>
<dbReference type="RefSeq" id="WP_310919163.1">
    <property type="nucleotide sequence ID" value="NZ_JAMQON010000002.1"/>
</dbReference>
<name>A0ABU2FBH7_9EURY</name>
<proteinExistence type="predicted"/>
<organism evidence="1 2">
    <name type="scientific">Haloarcula saliterrae</name>
    <dbReference type="NCBI Taxonomy" id="2950534"/>
    <lineage>
        <taxon>Archaea</taxon>
        <taxon>Methanobacteriati</taxon>
        <taxon>Methanobacteriota</taxon>
        <taxon>Stenosarchaea group</taxon>
        <taxon>Halobacteria</taxon>
        <taxon>Halobacteriales</taxon>
        <taxon>Haloarculaceae</taxon>
        <taxon>Haloarcula</taxon>
    </lineage>
</organism>
<accession>A0ABU2FBH7</accession>
<dbReference type="EMBL" id="JAMQON010000002">
    <property type="protein sequence ID" value="MDS0259552.1"/>
    <property type="molecule type" value="Genomic_DNA"/>
</dbReference>
<dbReference type="Proteomes" id="UP001259659">
    <property type="component" value="Unassembled WGS sequence"/>
</dbReference>
<sequence length="45" mass="5129">MSETPSERSADEQRILDSMCEHRDPEWVADNAELILTQARLVGDL</sequence>
<evidence type="ECO:0000313" key="2">
    <source>
        <dbReference type="Proteomes" id="UP001259659"/>
    </source>
</evidence>
<reference evidence="1 2" key="1">
    <citation type="submission" date="2022-06" db="EMBL/GenBank/DDBJ databases">
        <title>Haloarcula sp. a new haloarchaeum isolate from saline soil.</title>
        <authorList>
            <person name="Strakova D."/>
            <person name="Galisteo C."/>
            <person name="Sanchez-Porro C."/>
            <person name="Ventosa A."/>
        </authorList>
    </citation>
    <scope>NUCLEOTIDE SEQUENCE [LARGE SCALE GENOMIC DNA]</scope>
    <source>
        <strain evidence="1 2">S1CR25-12</strain>
    </source>
</reference>
<evidence type="ECO:0000313" key="1">
    <source>
        <dbReference type="EMBL" id="MDS0259552.1"/>
    </source>
</evidence>
<keyword evidence="2" id="KW-1185">Reference proteome</keyword>